<feature type="transmembrane region" description="Helical" evidence="1">
    <location>
        <begin position="242"/>
        <end position="265"/>
    </location>
</feature>
<dbReference type="EMBL" id="BMSV01000008">
    <property type="protein sequence ID" value="GGQ20148.1"/>
    <property type="molecule type" value="Genomic_DNA"/>
</dbReference>
<organism evidence="2 3">
    <name type="scientific">Streptomyces roseolilacinus</name>
    <dbReference type="NCBI Taxonomy" id="66904"/>
    <lineage>
        <taxon>Bacteria</taxon>
        <taxon>Bacillati</taxon>
        <taxon>Actinomycetota</taxon>
        <taxon>Actinomycetes</taxon>
        <taxon>Kitasatosporales</taxon>
        <taxon>Streptomycetaceae</taxon>
        <taxon>Streptomyces</taxon>
    </lineage>
</organism>
<reference evidence="2" key="2">
    <citation type="submission" date="2020-09" db="EMBL/GenBank/DDBJ databases">
        <authorList>
            <person name="Sun Q."/>
            <person name="Ohkuma M."/>
        </authorList>
    </citation>
    <scope>NUCLEOTIDE SEQUENCE</scope>
    <source>
        <strain evidence="2">JCM 4335</strain>
    </source>
</reference>
<keyword evidence="1" id="KW-0472">Membrane</keyword>
<dbReference type="Pfam" id="PF14158">
    <property type="entry name" value="YndJ"/>
    <property type="match status" value="1"/>
</dbReference>
<feature type="transmembrane region" description="Helical" evidence="1">
    <location>
        <begin position="125"/>
        <end position="142"/>
    </location>
</feature>
<name>A0A918B561_9ACTN</name>
<feature type="transmembrane region" description="Helical" evidence="1">
    <location>
        <begin position="208"/>
        <end position="230"/>
    </location>
</feature>
<keyword evidence="1" id="KW-1133">Transmembrane helix</keyword>
<sequence>MAVLVDLVVTLGMLVVVPLGLRLAAVPETAAAVRLWPLFAIPGAVSLWLPRGALATALACCYAAGTLLPALAAPRRLAATRSLAPAEVALCTALVSPAVAATALVAERWGYRLFGFDLEILDLTVPHFHFAGFAAALVAGLAHRAAPGRRLGAFAALSVPLGTLLVLLGYFVDDWAELAGAVVLTAGMWAVALVTWRDVRAGTDDRLTGALLAVSAGVLVATMLLALSWAVGEATGLPHPSLAWMTATHGVANALGFALCSLLAWRRLQTPRPRTTAPDHEEVPA</sequence>
<evidence type="ECO:0000313" key="2">
    <source>
        <dbReference type="EMBL" id="GGQ20148.1"/>
    </source>
</evidence>
<dbReference type="InterPro" id="IPR025450">
    <property type="entry name" value="YndJ-like"/>
</dbReference>
<comment type="caution">
    <text evidence="2">The sequence shown here is derived from an EMBL/GenBank/DDBJ whole genome shotgun (WGS) entry which is preliminary data.</text>
</comment>
<proteinExistence type="predicted"/>
<feature type="transmembrane region" description="Helical" evidence="1">
    <location>
        <begin position="48"/>
        <end position="71"/>
    </location>
</feature>
<keyword evidence="1" id="KW-0812">Transmembrane</keyword>
<evidence type="ECO:0008006" key="4">
    <source>
        <dbReference type="Google" id="ProtNLM"/>
    </source>
</evidence>
<feature type="transmembrane region" description="Helical" evidence="1">
    <location>
        <begin position="83"/>
        <end position="105"/>
    </location>
</feature>
<evidence type="ECO:0000256" key="1">
    <source>
        <dbReference type="SAM" id="Phobius"/>
    </source>
</evidence>
<feature type="transmembrane region" description="Helical" evidence="1">
    <location>
        <begin position="178"/>
        <end position="196"/>
    </location>
</feature>
<evidence type="ECO:0000313" key="3">
    <source>
        <dbReference type="Proteomes" id="UP000654123"/>
    </source>
</evidence>
<reference evidence="2" key="1">
    <citation type="journal article" date="2014" name="Int. J. Syst. Evol. Microbiol.">
        <title>Complete genome sequence of Corynebacterium casei LMG S-19264T (=DSM 44701T), isolated from a smear-ripened cheese.</title>
        <authorList>
            <consortium name="US DOE Joint Genome Institute (JGI-PGF)"/>
            <person name="Walter F."/>
            <person name="Albersmeier A."/>
            <person name="Kalinowski J."/>
            <person name="Ruckert C."/>
        </authorList>
    </citation>
    <scope>NUCLEOTIDE SEQUENCE</scope>
    <source>
        <strain evidence="2">JCM 4335</strain>
    </source>
</reference>
<dbReference type="AlphaFoldDB" id="A0A918B561"/>
<dbReference type="Proteomes" id="UP000654123">
    <property type="component" value="Unassembled WGS sequence"/>
</dbReference>
<keyword evidence="3" id="KW-1185">Reference proteome</keyword>
<gene>
    <name evidence="2" type="ORF">GCM10010249_43650</name>
</gene>
<dbReference type="RefSeq" id="WP_189536503.1">
    <property type="nucleotide sequence ID" value="NZ_BMSV01000008.1"/>
</dbReference>
<protein>
    <recommendedName>
        <fullName evidence="4">YndJ-like protein</fullName>
    </recommendedName>
</protein>
<accession>A0A918B561</accession>
<feature type="transmembrane region" description="Helical" evidence="1">
    <location>
        <begin position="154"/>
        <end position="172"/>
    </location>
</feature>